<feature type="compositionally biased region" description="Basic and acidic residues" evidence="1">
    <location>
        <begin position="63"/>
        <end position="72"/>
    </location>
</feature>
<proteinExistence type="predicted"/>
<accession>A0ABV3D3V4</accession>
<evidence type="ECO:0000313" key="2">
    <source>
        <dbReference type="EMBL" id="MEU7296831.1"/>
    </source>
</evidence>
<dbReference type="Proteomes" id="UP001551210">
    <property type="component" value="Unassembled WGS sequence"/>
</dbReference>
<dbReference type="EMBL" id="JBEZAM010000050">
    <property type="protein sequence ID" value="MEU7296831.1"/>
    <property type="molecule type" value="Genomic_DNA"/>
</dbReference>
<comment type="caution">
    <text evidence="2">The sequence shown here is derived from an EMBL/GenBank/DDBJ whole genome shotgun (WGS) entry which is preliminary data.</text>
</comment>
<feature type="region of interest" description="Disordered" evidence="1">
    <location>
        <begin position="1"/>
        <end position="72"/>
    </location>
</feature>
<evidence type="ECO:0008006" key="4">
    <source>
        <dbReference type="Google" id="ProtNLM"/>
    </source>
</evidence>
<reference evidence="2 3" key="1">
    <citation type="submission" date="2024-06" db="EMBL/GenBank/DDBJ databases">
        <title>The Natural Products Discovery Center: Release of the First 8490 Sequenced Strains for Exploring Actinobacteria Biosynthetic Diversity.</title>
        <authorList>
            <person name="Kalkreuter E."/>
            <person name="Kautsar S.A."/>
            <person name="Yang D."/>
            <person name="Bader C.D."/>
            <person name="Teijaro C.N."/>
            <person name="Fluegel L."/>
            <person name="Davis C.M."/>
            <person name="Simpson J.R."/>
            <person name="Lauterbach L."/>
            <person name="Steele A.D."/>
            <person name="Gui C."/>
            <person name="Meng S."/>
            <person name="Li G."/>
            <person name="Viehrig K."/>
            <person name="Ye F."/>
            <person name="Su P."/>
            <person name="Kiefer A.F."/>
            <person name="Nichols A."/>
            <person name="Cepeda A.J."/>
            <person name="Yan W."/>
            <person name="Fan B."/>
            <person name="Jiang Y."/>
            <person name="Adhikari A."/>
            <person name="Zheng C.-J."/>
            <person name="Schuster L."/>
            <person name="Cowan T.M."/>
            <person name="Smanski M.J."/>
            <person name="Chevrette M.G."/>
            <person name="De Carvalho L.P.S."/>
            <person name="Shen B."/>
        </authorList>
    </citation>
    <scope>NUCLEOTIDE SEQUENCE [LARGE SCALE GENOMIC DNA]</scope>
    <source>
        <strain evidence="2 3">NPDC045705</strain>
    </source>
</reference>
<evidence type="ECO:0000313" key="3">
    <source>
        <dbReference type="Proteomes" id="UP001551210"/>
    </source>
</evidence>
<feature type="compositionally biased region" description="Basic and acidic residues" evidence="1">
    <location>
        <begin position="1"/>
        <end position="32"/>
    </location>
</feature>
<protein>
    <recommendedName>
        <fullName evidence="4">Small hydrophilic protein</fullName>
    </recommendedName>
</protein>
<evidence type="ECO:0000256" key="1">
    <source>
        <dbReference type="SAM" id="MobiDB-lite"/>
    </source>
</evidence>
<dbReference type="RefSeq" id="WP_359213369.1">
    <property type="nucleotide sequence ID" value="NZ_JBEZAM010000050.1"/>
</dbReference>
<sequence length="72" mass="8034">MSARRDGPREHASDDAARRQHELDREAARVREAQLLGDGDDAMRQTTPSQAEGERGTDDEDGTKETKGRRGR</sequence>
<keyword evidence="3" id="KW-1185">Reference proteome</keyword>
<organism evidence="2 3">
    <name type="scientific">Streptomyces exfoliatus</name>
    <name type="common">Streptomyces hydrogenans</name>
    <dbReference type="NCBI Taxonomy" id="1905"/>
    <lineage>
        <taxon>Bacteria</taxon>
        <taxon>Bacillati</taxon>
        <taxon>Actinomycetota</taxon>
        <taxon>Actinomycetes</taxon>
        <taxon>Kitasatosporales</taxon>
        <taxon>Streptomycetaceae</taxon>
        <taxon>Streptomyces</taxon>
    </lineage>
</organism>
<gene>
    <name evidence="2" type="ORF">AB0A76_27135</name>
</gene>
<name>A0ABV3D3V4_STREX</name>